<comment type="caution">
    <text evidence="1">The sequence shown here is derived from an EMBL/GenBank/DDBJ whole genome shotgun (WGS) entry which is preliminary data.</text>
</comment>
<organism evidence="1 2">
    <name type="scientific">Ceratodon purpureus</name>
    <name type="common">Fire moss</name>
    <name type="synonym">Dicranum purpureum</name>
    <dbReference type="NCBI Taxonomy" id="3225"/>
    <lineage>
        <taxon>Eukaryota</taxon>
        <taxon>Viridiplantae</taxon>
        <taxon>Streptophyta</taxon>
        <taxon>Embryophyta</taxon>
        <taxon>Bryophyta</taxon>
        <taxon>Bryophytina</taxon>
        <taxon>Bryopsida</taxon>
        <taxon>Dicranidae</taxon>
        <taxon>Pseudoditrichales</taxon>
        <taxon>Ditrichaceae</taxon>
        <taxon>Ceratodon</taxon>
    </lineage>
</organism>
<proteinExistence type="predicted"/>
<dbReference type="AlphaFoldDB" id="A0A8T0IKH2"/>
<sequence length="218" mass="24699">MDRARLLDGLVTTEFAFIQELVWSPPHKNPFPLCSHSILSRLKNLSAEWQRASPTTRQSANAAMSLIENLDADIKVLIVLRKQCLKLLTWKDSHANTNNVLLAKRVDSILVQHLEDSWNKPSFKLTDTDIQKHKSINQDCLAADVFQLFVPGASHEGQDCNKDDIALENFTVPEADCHATKVSYMPQFSISNFVFRTEIHKIEVILSHSTSLFLSLCR</sequence>
<evidence type="ECO:0000313" key="2">
    <source>
        <dbReference type="Proteomes" id="UP000822688"/>
    </source>
</evidence>
<keyword evidence="2" id="KW-1185">Reference proteome</keyword>
<gene>
    <name evidence="1" type="ORF">KC19_3G130000</name>
</gene>
<name>A0A8T0IKH2_CERPU</name>
<accession>A0A8T0IKH2</accession>
<protein>
    <submittedName>
        <fullName evidence="1">Uncharacterized protein</fullName>
    </submittedName>
</protein>
<evidence type="ECO:0000313" key="1">
    <source>
        <dbReference type="EMBL" id="KAG0583357.1"/>
    </source>
</evidence>
<dbReference type="Proteomes" id="UP000822688">
    <property type="component" value="Chromosome 3"/>
</dbReference>
<reference evidence="1" key="1">
    <citation type="submission" date="2020-06" db="EMBL/GenBank/DDBJ databases">
        <title>WGS assembly of Ceratodon purpureus strain R40.</title>
        <authorList>
            <person name="Carey S.B."/>
            <person name="Jenkins J."/>
            <person name="Shu S."/>
            <person name="Lovell J.T."/>
            <person name="Sreedasyam A."/>
            <person name="Maumus F."/>
            <person name="Tiley G.P."/>
            <person name="Fernandez-Pozo N."/>
            <person name="Barry K."/>
            <person name="Chen C."/>
            <person name="Wang M."/>
            <person name="Lipzen A."/>
            <person name="Daum C."/>
            <person name="Saski C.A."/>
            <person name="Payton A.C."/>
            <person name="Mcbreen J.C."/>
            <person name="Conrad R.E."/>
            <person name="Kollar L.M."/>
            <person name="Olsson S."/>
            <person name="Huttunen S."/>
            <person name="Landis J.B."/>
            <person name="Wickett N.J."/>
            <person name="Johnson M.G."/>
            <person name="Rensing S.A."/>
            <person name="Grimwood J."/>
            <person name="Schmutz J."/>
            <person name="Mcdaniel S.F."/>
        </authorList>
    </citation>
    <scope>NUCLEOTIDE SEQUENCE</scope>
    <source>
        <strain evidence="1">R40</strain>
    </source>
</reference>
<dbReference type="EMBL" id="CM026423">
    <property type="protein sequence ID" value="KAG0583357.1"/>
    <property type="molecule type" value="Genomic_DNA"/>
</dbReference>